<dbReference type="AlphaFoldDB" id="Q5Z2N1"/>
<dbReference type="GeneID" id="61131304"/>
<dbReference type="InterPro" id="IPR058330">
    <property type="entry name" value="DUF8017"/>
</dbReference>
<protein>
    <recommendedName>
        <fullName evidence="3">DUF8017 domain-containing protein</fullName>
    </recommendedName>
</protein>
<dbReference type="Pfam" id="PF26056">
    <property type="entry name" value="DUF8017"/>
    <property type="match status" value="1"/>
</dbReference>
<evidence type="ECO:0000313" key="5">
    <source>
        <dbReference type="Proteomes" id="UP000006820"/>
    </source>
</evidence>
<feature type="compositionally biased region" description="Basic and acidic residues" evidence="1">
    <location>
        <begin position="23"/>
        <end position="36"/>
    </location>
</feature>
<feature type="region of interest" description="Disordered" evidence="1">
    <location>
        <begin position="86"/>
        <end position="113"/>
    </location>
</feature>
<evidence type="ECO:0000313" key="4">
    <source>
        <dbReference type="EMBL" id="BAD55310.1"/>
    </source>
</evidence>
<gene>
    <name evidence="4" type="ordered locus">NFA_4680</name>
</gene>
<dbReference type="HOGENOM" id="CLU_969211_0_0_11"/>
<dbReference type="STRING" id="247156.NFA_4680"/>
<feature type="domain" description="DUF8017" evidence="3">
    <location>
        <begin position="109"/>
        <end position="286"/>
    </location>
</feature>
<sequence>MTHGDEFWRKRTAASQGAYEIPPLEREGEQKPERPRKYKRWSELDFLSKAFLVFLVGWSCAIVLGGVAGLVSAMAAFRDEPSTTSAAAATSRSLLPPVTTTTKPPSTTAPVHPGHQGVAVPARGIAYDVPAGWQVDNADTIRGFETEAGRVTGTGGAVDGPNYCGAELRTVSYVSRSKAPDLATAATDFATDAAELGYAGSNWAQQSIGPVPLTTATGITGQMVEVTGPRTPKDPTCPGAEFSVYTFAFAGPDNPILVLTLAADRGVPGELTPAQAREIFTTVRLLE</sequence>
<keyword evidence="5" id="KW-1185">Reference proteome</keyword>
<name>Q5Z2N1_NOCFA</name>
<dbReference type="EMBL" id="AP006618">
    <property type="protein sequence ID" value="BAD55310.1"/>
    <property type="molecule type" value="Genomic_DNA"/>
</dbReference>
<feature type="region of interest" description="Disordered" evidence="1">
    <location>
        <begin position="1"/>
        <end position="36"/>
    </location>
</feature>
<evidence type="ECO:0000256" key="1">
    <source>
        <dbReference type="SAM" id="MobiDB-lite"/>
    </source>
</evidence>
<proteinExistence type="predicted"/>
<dbReference type="Proteomes" id="UP000006820">
    <property type="component" value="Chromosome"/>
</dbReference>
<keyword evidence="2" id="KW-0812">Transmembrane</keyword>
<feature type="compositionally biased region" description="Low complexity" evidence="1">
    <location>
        <begin position="86"/>
        <end position="110"/>
    </location>
</feature>
<feature type="transmembrane region" description="Helical" evidence="2">
    <location>
        <begin position="46"/>
        <end position="77"/>
    </location>
</feature>
<reference evidence="4 5" key="1">
    <citation type="journal article" date="2004" name="Proc. Natl. Acad. Sci. U.S.A.">
        <title>The complete genomic sequence of Nocardia farcinica IFM 10152.</title>
        <authorList>
            <person name="Ishikawa J."/>
            <person name="Yamashita A."/>
            <person name="Mikami Y."/>
            <person name="Hoshino Y."/>
            <person name="Kurita H."/>
            <person name="Hotta K."/>
            <person name="Shiba T."/>
            <person name="Hattori M."/>
        </authorList>
    </citation>
    <scope>NUCLEOTIDE SEQUENCE [LARGE SCALE GENOMIC DNA]</scope>
    <source>
        <strain evidence="4 5">IFM 10152</strain>
    </source>
</reference>
<organism evidence="4 5">
    <name type="scientific">Nocardia farcinica (strain IFM 10152)</name>
    <dbReference type="NCBI Taxonomy" id="247156"/>
    <lineage>
        <taxon>Bacteria</taxon>
        <taxon>Bacillati</taxon>
        <taxon>Actinomycetota</taxon>
        <taxon>Actinomycetes</taxon>
        <taxon>Mycobacteriales</taxon>
        <taxon>Nocardiaceae</taxon>
        <taxon>Nocardia</taxon>
    </lineage>
</organism>
<keyword evidence="2" id="KW-1133">Transmembrane helix</keyword>
<dbReference type="eggNOG" id="ENOG5030IHR">
    <property type="taxonomic scope" value="Bacteria"/>
</dbReference>
<dbReference type="RefSeq" id="WP_011206997.1">
    <property type="nucleotide sequence ID" value="NC_006361.1"/>
</dbReference>
<keyword evidence="2" id="KW-0472">Membrane</keyword>
<dbReference type="KEGG" id="nfa:NFA_4680"/>
<dbReference type="OrthoDB" id="4560740at2"/>
<evidence type="ECO:0000259" key="3">
    <source>
        <dbReference type="Pfam" id="PF26056"/>
    </source>
</evidence>
<evidence type="ECO:0000256" key="2">
    <source>
        <dbReference type="SAM" id="Phobius"/>
    </source>
</evidence>
<accession>Q5Z2N1</accession>